<dbReference type="AlphaFoldDB" id="K0RKI2"/>
<evidence type="ECO:0000313" key="2">
    <source>
        <dbReference type="EMBL" id="EJK53680.1"/>
    </source>
</evidence>
<evidence type="ECO:0000256" key="1">
    <source>
        <dbReference type="SAM" id="MobiDB-lite"/>
    </source>
</evidence>
<accession>K0RKI2</accession>
<dbReference type="Proteomes" id="UP000266841">
    <property type="component" value="Unassembled WGS sequence"/>
</dbReference>
<sequence length="143" mass="15655">MVLCVSGRIKTTSGERRLGGSGPSNPREEGARAGIGQTVPLDGAETILRSRDDIDHTDPRQVVLLSGKRAMIPRTNQPTRERIADYRAACQDHIGRESSDGRLGWPTVVLMVNQGRPSQNSECGFSPRRLEANLKLKYVVSDS</sequence>
<keyword evidence="3" id="KW-1185">Reference proteome</keyword>
<evidence type="ECO:0000313" key="3">
    <source>
        <dbReference type="Proteomes" id="UP000266841"/>
    </source>
</evidence>
<dbReference type="EMBL" id="AGNL01037273">
    <property type="protein sequence ID" value="EJK53680.1"/>
    <property type="molecule type" value="Genomic_DNA"/>
</dbReference>
<gene>
    <name evidence="2" type="ORF">THAOC_26829</name>
</gene>
<reference evidence="2 3" key="1">
    <citation type="journal article" date="2012" name="Genome Biol.">
        <title>Genome and low-iron response of an oceanic diatom adapted to chronic iron limitation.</title>
        <authorList>
            <person name="Lommer M."/>
            <person name="Specht M."/>
            <person name="Roy A.S."/>
            <person name="Kraemer L."/>
            <person name="Andreson R."/>
            <person name="Gutowska M.A."/>
            <person name="Wolf J."/>
            <person name="Bergner S.V."/>
            <person name="Schilhabel M.B."/>
            <person name="Klostermeier U.C."/>
            <person name="Beiko R.G."/>
            <person name="Rosenstiel P."/>
            <person name="Hippler M."/>
            <person name="Laroche J."/>
        </authorList>
    </citation>
    <scope>NUCLEOTIDE SEQUENCE [LARGE SCALE GENOMIC DNA]</scope>
    <source>
        <strain evidence="2 3">CCMP1005</strain>
    </source>
</reference>
<organism evidence="2 3">
    <name type="scientific">Thalassiosira oceanica</name>
    <name type="common">Marine diatom</name>
    <dbReference type="NCBI Taxonomy" id="159749"/>
    <lineage>
        <taxon>Eukaryota</taxon>
        <taxon>Sar</taxon>
        <taxon>Stramenopiles</taxon>
        <taxon>Ochrophyta</taxon>
        <taxon>Bacillariophyta</taxon>
        <taxon>Coscinodiscophyceae</taxon>
        <taxon>Thalassiosirophycidae</taxon>
        <taxon>Thalassiosirales</taxon>
        <taxon>Thalassiosiraceae</taxon>
        <taxon>Thalassiosira</taxon>
    </lineage>
</organism>
<comment type="caution">
    <text evidence="2">The sequence shown here is derived from an EMBL/GenBank/DDBJ whole genome shotgun (WGS) entry which is preliminary data.</text>
</comment>
<feature type="region of interest" description="Disordered" evidence="1">
    <location>
        <begin position="11"/>
        <end position="41"/>
    </location>
</feature>
<name>K0RKI2_THAOC</name>
<protein>
    <submittedName>
        <fullName evidence="2">Uncharacterized protein</fullName>
    </submittedName>
</protein>
<proteinExistence type="predicted"/>